<dbReference type="GO" id="GO:0047498">
    <property type="term" value="F:calcium-dependent phospholipase A2 activity"/>
    <property type="evidence" value="ECO:0007669"/>
    <property type="project" value="TreeGrafter"/>
</dbReference>
<dbReference type="GO" id="GO:0005544">
    <property type="term" value="F:calcium-dependent phospholipid binding"/>
    <property type="evidence" value="ECO:0007669"/>
    <property type="project" value="TreeGrafter"/>
</dbReference>
<name>A0A087UL94_STEMI</name>
<keyword evidence="1 3" id="KW-0378">Hydrolase</keyword>
<feature type="non-terminal residue" evidence="5">
    <location>
        <position position="157"/>
    </location>
</feature>
<evidence type="ECO:0000313" key="5">
    <source>
        <dbReference type="EMBL" id="KFM78133.1"/>
    </source>
</evidence>
<dbReference type="GO" id="GO:0046475">
    <property type="term" value="P:glycerophospholipid catabolic process"/>
    <property type="evidence" value="ECO:0007669"/>
    <property type="project" value="TreeGrafter"/>
</dbReference>
<dbReference type="SUPFAM" id="SSF52151">
    <property type="entry name" value="FabD/lysophospholipase-like"/>
    <property type="match status" value="1"/>
</dbReference>
<dbReference type="Pfam" id="PF01735">
    <property type="entry name" value="PLA2_B"/>
    <property type="match status" value="1"/>
</dbReference>
<gene>
    <name evidence="5" type="ORF">X975_11911</name>
</gene>
<dbReference type="InterPro" id="IPR016035">
    <property type="entry name" value="Acyl_Trfase/lysoPLipase"/>
</dbReference>
<keyword evidence="6" id="KW-1185">Reference proteome</keyword>
<dbReference type="Gene3D" id="3.40.1090.10">
    <property type="entry name" value="Cytosolic phospholipase A2 catalytic domain"/>
    <property type="match status" value="1"/>
</dbReference>
<evidence type="ECO:0000256" key="1">
    <source>
        <dbReference type="ARBA" id="ARBA00022801"/>
    </source>
</evidence>
<dbReference type="PROSITE" id="PS51210">
    <property type="entry name" value="PLA2C"/>
    <property type="match status" value="1"/>
</dbReference>
<feature type="domain" description="PLA2c" evidence="4">
    <location>
        <begin position="1"/>
        <end position="157"/>
    </location>
</feature>
<dbReference type="Proteomes" id="UP000054359">
    <property type="component" value="Unassembled WGS sequence"/>
</dbReference>
<dbReference type="AlphaFoldDB" id="A0A087UL94"/>
<evidence type="ECO:0000256" key="2">
    <source>
        <dbReference type="ARBA" id="ARBA00023098"/>
    </source>
</evidence>
<protein>
    <submittedName>
        <fullName evidence="5">Cytosolic phospholipase A2</fullName>
    </submittedName>
</protein>
<dbReference type="OrthoDB" id="8196057at2759"/>
<dbReference type="PANTHER" id="PTHR10728:SF40">
    <property type="entry name" value="PATATIN FAMILY PROTEIN"/>
    <property type="match status" value="1"/>
</dbReference>
<dbReference type="PANTHER" id="PTHR10728">
    <property type="entry name" value="CYTOSOLIC PHOSPHOLIPASE A2"/>
    <property type="match status" value="1"/>
</dbReference>
<proteinExistence type="predicted"/>
<dbReference type="GO" id="GO:0005509">
    <property type="term" value="F:calcium ion binding"/>
    <property type="evidence" value="ECO:0007669"/>
    <property type="project" value="TreeGrafter"/>
</dbReference>
<evidence type="ECO:0000256" key="3">
    <source>
        <dbReference type="PROSITE-ProRule" id="PRU00555"/>
    </source>
</evidence>
<keyword evidence="3" id="KW-0442">Lipid degradation</keyword>
<evidence type="ECO:0000259" key="4">
    <source>
        <dbReference type="PROSITE" id="PS51210"/>
    </source>
</evidence>
<reference evidence="5 6" key="1">
    <citation type="submission" date="2013-11" db="EMBL/GenBank/DDBJ databases">
        <title>Genome sequencing of Stegodyphus mimosarum.</title>
        <authorList>
            <person name="Bechsgaard J."/>
        </authorList>
    </citation>
    <scope>NUCLEOTIDE SEQUENCE [LARGE SCALE GENOMIC DNA]</scope>
</reference>
<evidence type="ECO:0000313" key="6">
    <source>
        <dbReference type="Proteomes" id="UP000054359"/>
    </source>
</evidence>
<dbReference type="GO" id="GO:0005829">
    <property type="term" value="C:cytosol"/>
    <property type="evidence" value="ECO:0007669"/>
    <property type="project" value="TreeGrafter"/>
</dbReference>
<sequence length="157" mass="17838">MLNPGFWKDFINNIFTSSVLDTRKGRAGRVFNPLRGLSLIPCFPFSPFSPTSPSDNTLFKGLTEPAPTNSKTLYLVDGGLTFNLPFPLLLRSQRAVDIYISFDFSSREHDNSPPFKELLLSEKWARLNNCLFPPIHDLAAEYIKHPPKECYVFKDPV</sequence>
<keyword evidence="2 3" id="KW-0443">Lipid metabolism</keyword>
<organism evidence="5 6">
    <name type="scientific">Stegodyphus mimosarum</name>
    <name type="common">African social velvet spider</name>
    <dbReference type="NCBI Taxonomy" id="407821"/>
    <lineage>
        <taxon>Eukaryota</taxon>
        <taxon>Metazoa</taxon>
        <taxon>Ecdysozoa</taxon>
        <taxon>Arthropoda</taxon>
        <taxon>Chelicerata</taxon>
        <taxon>Arachnida</taxon>
        <taxon>Araneae</taxon>
        <taxon>Araneomorphae</taxon>
        <taxon>Entelegynae</taxon>
        <taxon>Eresoidea</taxon>
        <taxon>Eresidae</taxon>
        <taxon>Stegodyphus</taxon>
    </lineage>
</organism>
<accession>A0A087UL94</accession>
<dbReference type="InterPro" id="IPR002642">
    <property type="entry name" value="LysoPLipase_cat_dom"/>
</dbReference>
<dbReference type="STRING" id="407821.A0A087UL94"/>
<dbReference type="EMBL" id="KK120371">
    <property type="protein sequence ID" value="KFM78133.1"/>
    <property type="molecule type" value="Genomic_DNA"/>
</dbReference>